<reference evidence="2 3" key="1">
    <citation type="journal article" date="2015" name="Int. J. Syst. Evol. Microbiol.">
        <title>Micromonospora costi sp. nov., isolated from a leaf of Costus speciosus.</title>
        <authorList>
            <person name="Thawai C."/>
        </authorList>
    </citation>
    <scope>NUCLEOTIDE SEQUENCE [LARGE SCALE GENOMIC DNA]</scope>
    <source>
        <strain evidence="2 3">CS1-12</strain>
    </source>
</reference>
<evidence type="ECO:0000256" key="1">
    <source>
        <dbReference type="SAM" id="MobiDB-lite"/>
    </source>
</evidence>
<comment type="caution">
    <text evidence="2">The sequence shown here is derived from an EMBL/GenBank/DDBJ whole genome shotgun (WGS) entry which is preliminary data.</text>
</comment>
<keyword evidence="3" id="KW-1185">Reference proteome</keyword>
<protein>
    <submittedName>
        <fullName evidence="2">Uncharacterized protein</fullName>
    </submittedName>
</protein>
<dbReference type="EMBL" id="RBAN01000002">
    <property type="protein sequence ID" value="RKN55928.1"/>
    <property type="molecule type" value="Genomic_DNA"/>
</dbReference>
<feature type="region of interest" description="Disordered" evidence="1">
    <location>
        <begin position="242"/>
        <end position="270"/>
    </location>
</feature>
<sequence length="270" mass="30067">MTDTTSSDRQCISGDRCKGYDHLAKHPAWTDPYCALCEACLAAARRDVRTLLYDWLDLAQMQAPSLSQAINPQPGAHRDPPMPLRGEPDALQREIHHVLTTWETEVRNAAGLADLPPLAQHGAAVQRAVTVLEPRLRLLAMLPPTAVYPTGCEDPATDVAGWEAVAHLSRLRARARSMLGWTFRSRWVPGDCWACEGRDADDLDGPLYRAEPRYEEDDCEVWCDRCGEHRPAADYDEYVRTLRWPGTPDPEPDPEPDPQPAPETPAEATA</sequence>
<dbReference type="OrthoDB" id="3373842at2"/>
<name>A0A3B0A5B0_9ACTN</name>
<dbReference type="AlphaFoldDB" id="A0A3B0A5B0"/>
<evidence type="ECO:0000313" key="3">
    <source>
        <dbReference type="Proteomes" id="UP000279968"/>
    </source>
</evidence>
<proteinExistence type="predicted"/>
<dbReference type="Proteomes" id="UP000279968">
    <property type="component" value="Unassembled WGS sequence"/>
</dbReference>
<evidence type="ECO:0000313" key="2">
    <source>
        <dbReference type="EMBL" id="RKN55928.1"/>
    </source>
</evidence>
<accession>A0A3B0A5B0</accession>
<dbReference type="RefSeq" id="WP_120780111.1">
    <property type="nucleotide sequence ID" value="NZ_JBHLUP010000002.1"/>
</dbReference>
<organism evidence="2 3">
    <name type="scientific">Micromonospora costi</name>
    <dbReference type="NCBI Taxonomy" id="1530042"/>
    <lineage>
        <taxon>Bacteria</taxon>
        <taxon>Bacillati</taxon>
        <taxon>Actinomycetota</taxon>
        <taxon>Actinomycetes</taxon>
        <taxon>Micromonosporales</taxon>
        <taxon>Micromonosporaceae</taxon>
        <taxon>Micromonospora</taxon>
    </lineage>
</organism>
<gene>
    <name evidence="2" type="ORF">D7193_15185</name>
</gene>